<name>A0ACD3AE62_9AGAR</name>
<sequence length="176" mass="20700">MSDPLLPPELERLIFIHAFHRRVKEPTNLFLVSKRVREWLLPVAFEVVIVERRRYFPVRFSSYNQFVEYGPHIRHFMLLVKSWFGGVSLDRCLGLCPNITNLSLMWISPNLQLETLRNFSKLTHLSLEASHLLNLVSSTFIHSSPPSIPKYYPLRRLGYSLEPCRNAYRRIWSSSS</sequence>
<protein>
    <submittedName>
        <fullName evidence="1">Uncharacterized protein</fullName>
    </submittedName>
</protein>
<evidence type="ECO:0000313" key="2">
    <source>
        <dbReference type="Proteomes" id="UP000308600"/>
    </source>
</evidence>
<dbReference type="EMBL" id="ML208503">
    <property type="protein sequence ID" value="TFK63821.1"/>
    <property type="molecule type" value="Genomic_DNA"/>
</dbReference>
<keyword evidence="2" id="KW-1185">Reference proteome</keyword>
<accession>A0ACD3AE62</accession>
<reference evidence="1 2" key="1">
    <citation type="journal article" date="2019" name="Nat. Ecol. Evol.">
        <title>Megaphylogeny resolves global patterns of mushroom evolution.</title>
        <authorList>
            <person name="Varga T."/>
            <person name="Krizsan K."/>
            <person name="Foldi C."/>
            <person name="Dima B."/>
            <person name="Sanchez-Garcia M."/>
            <person name="Sanchez-Ramirez S."/>
            <person name="Szollosi G.J."/>
            <person name="Szarkandi J.G."/>
            <person name="Papp V."/>
            <person name="Albert L."/>
            <person name="Andreopoulos W."/>
            <person name="Angelini C."/>
            <person name="Antonin V."/>
            <person name="Barry K.W."/>
            <person name="Bougher N.L."/>
            <person name="Buchanan P."/>
            <person name="Buyck B."/>
            <person name="Bense V."/>
            <person name="Catcheside P."/>
            <person name="Chovatia M."/>
            <person name="Cooper J."/>
            <person name="Damon W."/>
            <person name="Desjardin D."/>
            <person name="Finy P."/>
            <person name="Geml J."/>
            <person name="Haridas S."/>
            <person name="Hughes K."/>
            <person name="Justo A."/>
            <person name="Karasinski D."/>
            <person name="Kautmanova I."/>
            <person name="Kiss B."/>
            <person name="Kocsube S."/>
            <person name="Kotiranta H."/>
            <person name="LaButti K.M."/>
            <person name="Lechner B.E."/>
            <person name="Liimatainen K."/>
            <person name="Lipzen A."/>
            <person name="Lukacs Z."/>
            <person name="Mihaltcheva S."/>
            <person name="Morgado L.N."/>
            <person name="Niskanen T."/>
            <person name="Noordeloos M.E."/>
            <person name="Ohm R.A."/>
            <person name="Ortiz-Santana B."/>
            <person name="Ovrebo C."/>
            <person name="Racz N."/>
            <person name="Riley R."/>
            <person name="Savchenko A."/>
            <person name="Shiryaev A."/>
            <person name="Soop K."/>
            <person name="Spirin V."/>
            <person name="Szebenyi C."/>
            <person name="Tomsovsky M."/>
            <person name="Tulloss R.E."/>
            <person name="Uehling J."/>
            <person name="Grigoriev I.V."/>
            <person name="Vagvolgyi C."/>
            <person name="Papp T."/>
            <person name="Martin F.M."/>
            <person name="Miettinen O."/>
            <person name="Hibbett D.S."/>
            <person name="Nagy L.G."/>
        </authorList>
    </citation>
    <scope>NUCLEOTIDE SEQUENCE [LARGE SCALE GENOMIC DNA]</scope>
    <source>
        <strain evidence="1 2">NL-1719</strain>
    </source>
</reference>
<organism evidence="1 2">
    <name type="scientific">Pluteus cervinus</name>
    <dbReference type="NCBI Taxonomy" id="181527"/>
    <lineage>
        <taxon>Eukaryota</taxon>
        <taxon>Fungi</taxon>
        <taxon>Dikarya</taxon>
        <taxon>Basidiomycota</taxon>
        <taxon>Agaricomycotina</taxon>
        <taxon>Agaricomycetes</taxon>
        <taxon>Agaricomycetidae</taxon>
        <taxon>Agaricales</taxon>
        <taxon>Pluteineae</taxon>
        <taxon>Pluteaceae</taxon>
        <taxon>Pluteus</taxon>
    </lineage>
</organism>
<dbReference type="Proteomes" id="UP000308600">
    <property type="component" value="Unassembled WGS sequence"/>
</dbReference>
<proteinExistence type="predicted"/>
<evidence type="ECO:0000313" key="1">
    <source>
        <dbReference type="EMBL" id="TFK63821.1"/>
    </source>
</evidence>
<gene>
    <name evidence="1" type="ORF">BDN72DRAFT_902095</name>
</gene>